<dbReference type="PRINTS" id="PR01041">
    <property type="entry name" value="TRNASYNTHMET"/>
</dbReference>
<comment type="caution">
    <text evidence="14">Lacks conserved residue(s) required for the propagation of feature annotation.</text>
</comment>
<dbReference type="FunFam" id="1.10.730.10:FF:000026">
    <property type="entry name" value="Methionine--tRNA ligase"/>
    <property type="match status" value="1"/>
</dbReference>
<evidence type="ECO:0000259" key="15">
    <source>
        <dbReference type="PROSITE" id="PS50886"/>
    </source>
</evidence>
<dbReference type="InterPro" id="IPR023457">
    <property type="entry name" value="Met-tRNA_synth_2"/>
</dbReference>
<keyword evidence="8 14" id="KW-0547">Nucleotide-binding</keyword>
<evidence type="ECO:0000256" key="1">
    <source>
        <dbReference type="ARBA" id="ARBA00003314"/>
    </source>
</evidence>
<dbReference type="SUPFAM" id="SSF50249">
    <property type="entry name" value="Nucleic acid-binding proteins"/>
    <property type="match status" value="1"/>
</dbReference>
<comment type="function">
    <text evidence="1 14">Is required not only for elongation of protein synthesis but also for the initiation of all mRNA translation through initiator tRNA(fMet) aminoacylation.</text>
</comment>
<dbReference type="AlphaFoldDB" id="A0A6P1ML37"/>
<dbReference type="RefSeq" id="WP_162362535.1">
    <property type="nucleotide sequence ID" value="NZ_CP047591.1"/>
</dbReference>
<accession>A0A6P1ML37</accession>
<dbReference type="InterPro" id="IPR009080">
    <property type="entry name" value="tRNAsynth_Ia_anticodon-bd"/>
</dbReference>
<dbReference type="GO" id="GO:0005524">
    <property type="term" value="F:ATP binding"/>
    <property type="evidence" value="ECO:0007669"/>
    <property type="project" value="UniProtKB-UniRule"/>
</dbReference>
<evidence type="ECO:0000256" key="2">
    <source>
        <dbReference type="ARBA" id="ARBA00004496"/>
    </source>
</evidence>
<keyword evidence="9 14" id="KW-0067">ATP-binding</keyword>
<dbReference type="PANTHER" id="PTHR43326">
    <property type="entry name" value="METHIONYL-TRNA SYNTHETASE"/>
    <property type="match status" value="1"/>
</dbReference>
<name>A0A6P1ML37_9FIRM</name>
<evidence type="ECO:0000256" key="7">
    <source>
        <dbReference type="ARBA" id="ARBA00022598"/>
    </source>
</evidence>
<feature type="domain" description="TRNA-binding" evidence="15">
    <location>
        <begin position="560"/>
        <end position="658"/>
    </location>
</feature>
<dbReference type="NCBIfam" id="NF008900">
    <property type="entry name" value="PRK12267.1"/>
    <property type="match status" value="1"/>
</dbReference>
<feature type="binding site" evidence="14">
    <location>
        <position position="133"/>
    </location>
    <ligand>
        <name>Zn(2+)</name>
        <dbReference type="ChEBI" id="CHEBI:29105"/>
    </ligand>
</feature>
<proteinExistence type="inferred from homology"/>
<feature type="binding site" evidence="14">
    <location>
        <position position="147"/>
    </location>
    <ligand>
        <name>Zn(2+)</name>
        <dbReference type="ChEBI" id="CHEBI:29105"/>
    </ligand>
</feature>
<dbReference type="Gene3D" id="2.40.50.140">
    <property type="entry name" value="Nucleic acid-binding proteins"/>
    <property type="match status" value="1"/>
</dbReference>
<dbReference type="SUPFAM" id="SSF52374">
    <property type="entry name" value="Nucleotidylyl transferase"/>
    <property type="match status" value="1"/>
</dbReference>
<dbReference type="InterPro" id="IPR014758">
    <property type="entry name" value="Met-tRNA_synth"/>
</dbReference>
<evidence type="ECO:0000256" key="9">
    <source>
        <dbReference type="ARBA" id="ARBA00022840"/>
    </source>
</evidence>
<dbReference type="HAMAP" id="MF_01228">
    <property type="entry name" value="Met_tRNA_synth_type2"/>
    <property type="match status" value="1"/>
</dbReference>
<dbReference type="CDD" id="cd02800">
    <property type="entry name" value="tRNA_bind_EcMetRS_like"/>
    <property type="match status" value="1"/>
</dbReference>
<sequence length="658" mass="75217">MTTEKGTYYITTPIYYPSSNLHIGHTYCTVMADAMARFKRLQGYDVRFLTGTDEHGQKIQTIADKEGVTPQEYVDKIVGGIKDLWKTMEISYDDFIRTTEPRHVKRVQDVFMKIYEKGDIYKGEYEGLYCTPCESFWTESQLVDGKCPDCGRPVQPAKEEAYFFRLSKYQDRLLDLFENNPEFLQPDTRRNEMIAFVKQGLEDLCISRSTFNWGIPVPIDGKHVIYVWLDALSNYITALGYGSDDTELYDKYWPANIHLVGKEIVRFHTVIWPAMLMSMEIPLPKKVLGHGWLLLEGGKMSKSKGNVVDPVKLIERYGVDALKYFLLREYTFGQDGVFTNEVMLKRMNYDLANDLGNLVSRTVSMIEKYNDGVVPDSLCGTFDVCGDENCTAGKEGLATDADLKQIATGAAKKVEEYMDKFQFNLALEEIWVVVRRANKYIDENAPWVLAKDEEAKDRLCTVMHNLAETIRIVSVLIYPFMHTTSKEIRKQMGLWFADPIWEDAFEFEMMSGEQVKKGNAIFPRLDIEKELAELEEMQKAGKEEAENIPLELKPAIEFEDFDKIDLRVGTILEAEKHPKADKLLVFKVKMGTEIRQVISGVASYFKPEECIGRKVIVVANLKPRALRGMESKGMLMFADNGEKLEFVSTEAEDGNTVS</sequence>
<dbReference type="EMBL" id="CP047591">
    <property type="protein sequence ID" value="QHI72768.1"/>
    <property type="molecule type" value="Genomic_DNA"/>
</dbReference>
<evidence type="ECO:0000256" key="12">
    <source>
        <dbReference type="ARBA" id="ARBA00023146"/>
    </source>
</evidence>
<keyword evidence="11 14" id="KW-0648">Protein biosynthesis</keyword>
<evidence type="ECO:0000256" key="6">
    <source>
        <dbReference type="ARBA" id="ARBA00022555"/>
    </source>
</evidence>
<keyword evidence="14" id="KW-0862">Zinc</keyword>
<dbReference type="KEGG" id="amic:Ami3637_10445"/>
<dbReference type="GO" id="GO:0000049">
    <property type="term" value="F:tRNA binding"/>
    <property type="evidence" value="ECO:0007669"/>
    <property type="project" value="UniProtKB-UniRule"/>
</dbReference>
<protein>
    <recommendedName>
        <fullName evidence="14">Methionine--tRNA ligase</fullName>
        <ecNumber evidence="14">6.1.1.10</ecNumber>
    </recommendedName>
    <alternativeName>
        <fullName evidence="14">Methionyl-tRNA synthetase</fullName>
        <shortName evidence="14">MetRS</shortName>
    </alternativeName>
</protein>
<comment type="subcellular location">
    <subcellularLocation>
        <location evidence="2 14">Cytoplasm</location>
    </subcellularLocation>
</comment>
<evidence type="ECO:0000256" key="14">
    <source>
        <dbReference type="HAMAP-Rule" id="MF_01228"/>
    </source>
</evidence>
<keyword evidence="17" id="KW-1185">Reference proteome</keyword>
<dbReference type="EC" id="6.1.1.10" evidence="14"/>
<evidence type="ECO:0000256" key="11">
    <source>
        <dbReference type="ARBA" id="ARBA00022917"/>
    </source>
</evidence>
<evidence type="ECO:0000256" key="5">
    <source>
        <dbReference type="ARBA" id="ARBA00022490"/>
    </source>
</evidence>
<keyword evidence="14" id="KW-0479">Metal-binding</keyword>
<dbReference type="FunFam" id="2.170.220.10:FF:000002">
    <property type="entry name" value="Methionine--tRNA ligase"/>
    <property type="match status" value="1"/>
</dbReference>
<dbReference type="InterPro" id="IPR012340">
    <property type="entry name" value="NA-bd_OB-fold"/>
</dbReference>
<feature type="binding site" evidence="14">
    <location>
        <position position="130"/>
    </location>
    <ligand>
        <name>Zn(2+)</name>
        <dbReference type="ChEBI" id="CHEBI:29105"/>
    </ligand>
</feature>
<dbReference type="InterPro" id="IPR014729">
    <property type="entry name" value="Rossmann-like_a/b/a_fold"/>
</dbReference>
<dbReference type="SUPFAM" id="SSF47323">
    <property type="entry name" value="Anticodon-binding domain of a subclass of class I aminoacyl-tRNA synthetases"/>
    <property type="match status" value="1"/>
</dbReference>
<dbReference type="InterPro" id="IPR033911">
    <property type="entry name" value="MetRS_core"/>
</dbReference>
<keyword evidence="5 14" id="KW-0963">Cytoplasm</keyword>
<dbReference type="Pfam" id="PF01588">
    <property type="entry name" value="tRNA_bind"/>
    <property type="match status" value="1"/>
</dbReference>
<dbReference type="InterPro" id="IPR002547">
    <property type="entry name" value="tRNA-bd_dom"/>
</dbReference>
<comment type="subunit">
    <text evidence="4 14">Homodimer.</text>
</comment>
<dbReference type="GO" id="GO:0046872">
    <property type="term" value="F:metal ion binding"/>
    <property type="evidence" value="ECO:0007669"/>
    <property type="project" value="UniProtKB-KW"/>
</dbReference>
<dbReference type="PANTHER" id="PTHR43326:SF1">
    <property type="entry name" value="METHIONINE--TRNA LIGASE, MITOCHONDRIAL"/>
    <property type="match status" value="1"/>
</dbReference>
<evidence type="ECO:0000313" key="16">
    <source>
        <dbReference type="EMBL" id="QHI72768.1"/>
    </source>
</evidence>
<feature type="short sequence motif" description="'HIGH' region" evidence="14">
    <location>
        <begin position="15"/>
        <end position="25"/>
    </location>
</feature>
<dbReference type="Gene3D" id="3.40.50.620">
    <property type="entry name" value="HUPs"/>
    <property type="match status" value="1"/>
</dbReference>
<keyword evidence="10 14" id="KW-0694">RNA-binding</keyword>
<evidence type="ECO:0000256" key="13">
    <source>
        <dbReference type="ARBA" id="ARBA00047364"/>
    </source>
</evidence>
<evidence type="ECO:0000256" key="10">
    <source>
        <dbReference type="ARBA" id="ARBA00022884"/>
    </source>
</evidence>
<dbReference type="GO" id="GO:0005737">
    <property type="term" value="C:cytoplasm"/>
    <property type="evidence" value="ECO:0007669"/>
    <property type="project" value="UniProtKB-SubCell"/>
</dbReference>
<dbReference type="Pfam" id="PF19303">
    <property type="entry name" value="Anticodon_3"/>
    <property type="match status" value="1"/>
</dbReference>
<dbReference type="Proteomes" id="UP000463883">
    <property type="component" value="Chromosome"/>
</dbReference>
<evidence type="ECO:0000256" key="8">
    <source>
        <dbReference type="ARBA" id="ARBA00022741"/>
    </source>
</evidence>
<feature type="binding site" evidence="14">
    <location>
        <position position="150"/>
    </location>
    <ligand>
        <name>Zn(2+)</name>
        <dbReference type="ChEBI" id="CHEBI:29105"/>
    </ligand>
</feature>
<dbReference type="Pfam" id="PF09334">
    <property type="entry name" value="tRNA-synt_1g"/>
    <property type="match status" value="2"/>
</dbReference>
<reference evidence="16 17" key="1">
    <citation type="submission" date="2020-01" db="EMBL/GenBank/DDBJ databases">
        <title>Genomic analysis of Aminipila sp. CBA3637.</title>
        <authorList>
            <person name="Kim Y.B."/>
            <person name="Roh S.W."/>
        </authorList>
    </citation>
    <scope>NUCLEOTIDE SEQUENCE [LARGE SCALE GENOMIC DNA]</scope>
    <source>
        <strain evidence="16 17">CBA3637</strain>
    </source>
</reference>
<gene>
    <name evidence="14 16" type="primary">metG</name>
    <name evidence="16" type="ORF">Ami3637_10445</name>
</gene>
<dbReference type="Gene3D" id="2.170.220.10">
    <property type="match status" value="1"/>
</dbReference>
<dbReference type="CDD" id="cd07957">
    <property type="entry name" value="Anticodon_Ia_Met"/>
    <property type="match status" value="1"/>
</dbReference>
<dbReference type="Gene3D" id="1.10.730.10">
    <property type="entry name" value="Isoleucyl-tRNA Synthetase, Domain 1"/>
    <property type="match status" value="1"/>
</dbReference>
<keyword evidence="6 14" id="KW-0820">tRNA-binding</keyword>
<dbReference type="NCBIfam" id="TIGR00398">
    <property type="entry name" value="metG"/>
    <property type="match status" value="1"/>
</dbReference>
<comment type="similarity">
    <text evidence="3 14">Belongs to the class-I aminoacyl-tRNA synthetase family. MetG type 2A subfamily.</text>
</comment>
<keyword evidence="12 14" id="KW-0030">Aminoacyl-tRNA synthetase</keyword>
<comment type="cofactor">
    <cofactor evidence="14">
        <name>Zn(2+)</name>
        <dbReference type="ChEBI" id="CHEBI:29105"/>
    </cofactor>
    <text evidence="14">Binds 1 zinc ion per subunit.</text>
</comment>
<dbReference type="InterPro" id="IPR041872">
    <property type="entry name" value="Anticodon_Met"/>
</dbReference>
<evidence type="ECO:0000256" key="4">
    <source>
        <dbReference type="ARBA" id="ARBA00011738"/>
    </source>
</evidence>
<dbReference type="NCBIfam" id="TIGR00399">
    <property type="entry name" value="metG_C_term"/>
    <property type="match status" value="1"/>
</dbReference>
<dbReference type="CDD" id="cd00814">
    <property type="entry name" value="MetRS_core"/>
    <property type="match status" value="1"/>
</dbReference>
<keyword evidence="7 14" id="KW-0436">Ligase</keyword>
<organism evidence="16 17">
    <name type="scientific">Aminipila terrae</name>
    <dbReference type="NCBI Taxonomy" id="2697030"/>
    <lineage>
        <taxon>Bacteria</taxon>
        <taxon>Bacillati</taxon>
        <taxon>Bacillota</taxon>
        <taxon>Clostridia</taxon>
        <taxon>Peptostreptococcales</taxon>
        <taxon>Anaerovoracaceae</taxon>
        <taxon>Aminipila</taxon>
    </lineage>
</organism>
<evidence type="ECO:0000256" key="3">
    <source>
        <dbReference type="ARBA" id="ARBA00006590"/>
    </source>
</evidence>
<comment type="catalytic activity">
    <reaction evidence="13 14">
        <text>tRNA(Met) + L-methionine + ATP = L-methionyl-tRNA(Met) + AMP + diphosphate</text>
        <dbReference type="Rhea" id="RHEA:13481"/>
        <dbReference type="Rhea" id="RHEA-COMP:9667"/>
        <dbReference type="Rhea" id="RHEA-COMP:9698"/>
        <dbReference type="ChEBI" id="CHEBI:30616"/>
        <dbReference type="ChEBI" id="CHEBI:33019"/>
        <dbReference type="ChEBI" id="CHEBI:57844"/>
        <dbReference type="ChEBI" id="CHEBI:78442"/>
        <dbReference type="ChEBI" id="CHEBI:78530"/>
        <dbReference type="ChEBI" id="CHEBI:456215"/>
        <dbReference type="EC" id="6.1.1.10"/>
    </reaction>
</comment>
<feature type="short sequence motif" description="'KMSKS' region" evidence="14">
    <location>
        <begin position="299"/>
        <end position="303"/>
    </location>
</feature>
<dbReference type="PROSITE" id="PS50886">
    <property type="entry name" value="TRBD"/>
    <property type="match status" value="1"/>
</dbReference>
<dbReference type="FunFam" id="2.40.50.140:FF:000042">
    <property type="entry name" value="Methionine--tRNA ligase"/>
    <property type="match status" value="1"/>
</dbReference>
<dbReference type="GO" id="GO:0004825">
    <property type="term" value="F:methionine-tRNA ligase activity"/>
    <property type="evidence" value="ECO:0007669"/>
    <property type="project" value="UniProtKB-UniRule"/>
</dbReference>
<evidence type="ECO:0000313" key="17">
    <source>
        <dbReference type="Proteomes" id="UP000463883"/>
    </source>
</evidence>
<dbReference type="InterPro" id="IPR015413">
    <property type="entry name" value="Methionyl/Leucyl_tRNA_Synth"/>
</dbReference>
<dbReference type="GO" id="GO:0006431">
    <property type="term" value="P:methionyl-tRNA aminoacylation"/>
    <property type="evidence" value="ECO:0007669"/>
    <property type="project" value="UniProtKB-UniRule"/>
</dbReference>
<dbReference type="InterPro" id="IPR004495">
    <property type="entry name" value="Met-tRNA-synth_bsu_C"/>
</dbReference>